<comment type="caution">
    <text evidence="3">The sequence shown here is derived from an EMBL/GenBank/DDBJ whole genome shotgun (WGS) entry which is preliminary data.</text>
</comment>
<feature type="compositionally biased region" description="Basic and acidic residues" evidence="1">
    <location>
        <begin position="16"/>
        <end position="26"/>
    </location>
</feature>
<name>A0ABN3HFN2_9ACTN</name>
<feature type="region of interest" description="Disordered" evidence="1">
    <location>
        <begin position="1"/>
        <end position="26"/>
    </location>
</feature>
<proteinExistence type="predicted"/>
<dbReference type="Pfam" id="PF03259">
    <property type="entry name" value="Robl_LC7"/>
    <property type="match status" value="1"/>
</dbReference>
<feature type="domain" description="Roadblock/LAMTOR2" evidence="2">
    <location>
        <begin position="47"/>
        <end position="136"/>
    </location>
</feature>
<gene>
    <name evidence="3" type="ORF">GCM10010170_081680</name>
</gene>
<dbReference type="InterPro" id="IPR004942">
    <property type="entry name" value="Roadblock/LAMTOR2_dom"/>
</dbReference>
<reference evidence="3 4" key="1">
    <citation type="journal article" date="2019" name="Int. J. Syst. Evol. Microbiol.">
        <title>The Global Catalogue of Microorganisms (GCM) 10K type strain sequencing project: providing services to taxonomists for standard genome sequencing and annotation.</title>
        <authorList>
            <consortium name="The Broad Institute Genomics Platform"/>
            <consortium name="The Broad Institute Genome Sequencing Center for Infectious Disease"/>
            <person name="Wu L."/>
            <person name="Ma J."/>
        </authorList>
    </citation>
    <scope>NUCLEOTIDE SEQUENCE [LARGE SCALE GENOMIC DNA]</scope>
    <source>
        <strain evidence="3 4">JCM 3272</strain>
    </source>
</reference>
<dbReference type="EMBL" id="BAAARV010000081">
    <property type="protein sequence ID" value="GAA2377077.1"/>
    <property type="molecule type" value="Genomic_DNA"/>
</dbReference>
<dbReference type="RefSeq" id="WP_344618019.1">
    <property type="nucleotide sequence ID" value="NZ_BAAARV010000081.1"/>
</dbReference>
<protein>
    <recommendedName>
        <fullName evidence="2">Roadblock/LAMTOR2 domain-containing protein</fullName>
    </recommendedName>
</protein>
<evidence type="ECO:0000313" key="3">
    <source>
        <dbReference type="EMBL" id="GAA2377077.1"/>
    </source>
</evidence>
<dbReference type="Gene3D" id="3.30.450.30">
    <property type="entry name" value="Dynein light chain 2a, cytoplasmic"/>
    <property type="match status" value="1"/>
</dbReference>
<dbReference type="SUPFAM" id="SSF103196">
    <property type="entry name" value="Roadblock/LC7 domain"/>
    <property type="match status" value="1"/>
</dbReference>
<dbReference type="SMART" id="SM00960">
    <property type="entry name" value="Robl_LC7"/>
    <property type="match status" value="1"/>
</dbReference>
<dbReference type="Proteomes" id="UP001501444">
    <property type="component" value="Unassembled WGS sequence"/>
</dbReference>
<evidence type="ECO:0000259" key="2">
    <source>
        <dbReference type="SMART" id="SM00960"/>
    </source>
</evidence>
<keyword evidence="4" id="KW-1185">Reference proteome</keyword>
<accession>A0ABN3HFN2</accession>
<evidence type="ECO:0000256" key="1">
    <source>
        <dbReference type="SAM" id="MobiDB-lite"/>
    </source>
</evidence>
<evidence type="ECO:0000313" key="4">
    <source>
        <dbReference type="Proteomes" id="UP001501444"/>
    </source>
</evidence>
<sequence>MTFFDTAPSAGGLPMREGRAEQDRSQVRAPAFGTSIDPMAAGLAAVRAEMADLRLRVPGVRGSALGGVDGLLITHDLPRELEPHDLAALAATTFGLGRQTALVLSQSPFRDATLRSEGGYFIVYAVGEHALLAVLGNDGMNVARLHLEARPAVARMVAALP</sequence>
<organism evidence="3 4">
    <name type="scientific">Dactylosporangium salmoneum</name>
    <dbReference type="NCBI Taxonomy" id="53361"/>
    <lineage>
        <taxon>Bacteria</taxon>
        <taxon>Bacillati</taxon>
        <taxon>Actinomycetota</taxon>
        <taxon>Actinomycetes</taxon>
        <taxon>Micromonosporales</taxon>
        <taxon>Micromonosporaceae</taxon>
        <taxon>Dactylosporangium</taxon>
    </lineage>
</organism>